<dbReference type="InterPro" id="IPR032874">
    <property type="entry name" value="DDE_dom"/>
</dbReference>
<protein>
    <recommendedName>
        <fullName evidence="2">DDE domain-containing protein</fullName>
    </recommendedName>
</protein>
<feature type="region of interest" description="Disordered" evidence="1">
    <location>
        <begin position="1"/>
        <end position="30"/>
    </location>
</feature>
<evidence type="ECO:0000256" key="1">
    <source>
        <dbReference type="SAM" id="MobiDB-lite"/>
    </source>
</evidence>
<evidence type="ECO:0000259" key="2">
    <source>
        <dbReference type="Pfam" id="PF13610"/>
    </source>
</evidence>
<name>A0A8J3CSB3_9PROT</name>
<reference evidence="3" key="1">
    <citation type="journal article" date="2014" name="Int. J. Syst. Evol. Microbiol.">
        <title>Complete genome sequence of Corynebacterium casei LMG S-19264T (=DSM 44701T), isolated from a smear-ripened cheese.</title>
        <authorList>
            <consortium name="US DOE Joint Genome Institute (JGI-PGF)"/>
            <person name="Walter F."/>
            <person name="Albersmeier A."/>
            <person name="Kalinowski J."/>
            <person name="Ruckert C."/>
        </authorList>
    </citation>
    <scope>NUCLEOTIDE SEQUENCE</scope>
    <source>
        <strain evidence="3">KCTC 32513</strain>
    </source>
</reference>
<organism evidence="3 4">
    <name type="scientific">Algimonas arctica</name>
    <dbReference type="NCBI Taxonomy" id="1479486"/>
    <lineage>
        <taxon>Bacteria</taxon>
        <taxon>Pseudomonadati</taxon>
        <taxon>Pseudomonadota</taxon>
        <taxon>Alphaproteobacteria</taxon>
        <taxon>Maricaulales</taxon>
        <taxon>Robiginitomaculaceae</taxon>
        <taxon>Algimonas</taxon>
    </lineage>
</organism>
<reference evidence="3" key="2">
    <citation type="submission" date="2020-09" db="EMBL/GenBank/DDBJ databases">
        <authorList>
            <person name="Sun Q."/>
            <person name="Kim S."/>
        </authorList>
    </citation>
    <scope>NUCLEOTIDE SEQUENCE</scope>
    <source>
        <strain evidence="3">KCTC 32513</strain>
    </source>
</reference>
<evidence type="ECO:0000313" key="4">
    <source>
        <dbReference type="Proteomes" id="UP000634004"/>
    </source>
</evidence>
<sequence length="86" mass="10305">MRDIGNQGRQNTEQYANNRAENSHRPFRRREHAMTRFRQTSTLQKFVSIQASVYNHYNHQGHLESRTRFKAMRDASLSEWRDLIAV</sequence>
<dbReference type="EMBL" id="BMZH01000023">
    <property type="protein sequence ID" value="GHB05009.1"/>
    <property type="molecule type" value="Genomic_DNA"/>
</dbReference>
<dbReference type="AlphaFoldDB" id="A0A8J3CSB3"/>
<comment type="caution">
    <text evidence="3">The sequence shown here is derived from an EMBL/GenBank/DDBJ whole genome shotgun (WGS) entry which is preliminary data.</text>
</comment>
<evidence type="ECO:0000313" key="3">
    <source>
        <dbReference type="EMBL" id="GHB05009.1"/>
    </source>
</evidence>
<gene>
    <name evidence="3" type="ORF">GCM10009069_29440</name>
</gene>
<feature type="domain" description="DDE" evidence="2">
    <location>
        <begin position="9"/>
        <end position="59"/>
    </location>
</feature>
<dbReference type="Proteomes" id="UP000634004">
    <property type="component" value="Unassembled WGS sequence"/>
</dbReference>
<accession>A0A8J3CSB3</accession>
<dbReference type="Pfam" id="PF13610">
    <property type="entry name" value="DDE_Tnp_IS240"/>
    <property type="match status" value="1"/>
</dbReference>
<proteinExistence type="predicted"/>
<keyword evidence="4" id="KW-1185">Reference proteome</keyword>
<feature type="compositionally biased region" description="Polar residues" evidence="1">
    <location>
        <begin position="7"/>
        <end position="20"/>
    </location>
</feature>